<reference evidence="2" key="1">
    <citation type="submission" date="2023-06" db="EMBL/GenBank/DDBJ databases">
        <title>Genome-scale phylogeny and comparative genomics of the fungal order Sordariales.</title>
        <authorList>
            <consortium name="Lawrence Berkeley National Laboratory"/>
            <person name="Hensen N."/>
            <person name="Bonometti L."/>
            <person name="Westerberg I."/>
            <person name="Brannstrom I.O."/>
            <person name="Guillou S."/>
            <person name="Cros-Aarteil S."/>
            <person name="Calhoun S."/>
            <person name="Haridas S."/>
            <person name="Kuo A."/>
            <person name="Mondo S."/>
            <person name="Pangilinan J."/>
            <person name="Riley R."/>
            <person name="LaButti K."/>
            <person name="Andreopoulos B."/>
            <person name="Lipzen A."/>
            <person name="Chen C."/>
            <person name="Yanf M."/>
            <person name="Daum C."/>
            <person name="Ng V."/>
            <person name="Clum A."/>
            <person name="Steindorff A."/>
            <person name="Ohm R."/>
            <person name="Martin F."/>
            <person name="Silar P."/>
            <person name="Natvig D."/>
            <person name="Lalanne C."/>
            <person name="Gautier V."/>
            <person name="Ament-velasquez S.L."/>
            <person name="Kruys A."/>
            <person name="Hutchinson M.I."/>
            <person name="Powell A.J."/>
            <person name="Barry K."/>
            <person name="Miller A.N."/>
            <person name="Grigoriev I.V."/>
            <person name="Debuchy R."/>
            <person name="Gladieux P."/>
            <person name="Thoren M.H."/>
            <person name="Johannesson H."/>
        </authorList>
    </citation>
    <scope>NUCLEOTIDE SEQUENCE</scope>
    <source>
        <strain evidence="2">SMH2392-1A</strain>
    </source>
</reference>
<evidence type="ECO:0000313" key="2">
    <source>
        <dbReference type="EMBL" id="KAK0734829.1"/>
    </source>
</evidence>
<evidence type="ECO:0000256" key="1">
    <source>
        <dbReference type="SAM" id="MobiDB-lite"/>
    </source>
</evidence>
<dbReference type="AlphaFoldDB" id="A0AA40BIG7"/>
<accession>A0AA40BIG7</accession>
<protein>
    <submittedName>
        <fullName evidence="2">Uncharacterized protein</fullName>
    </submittedName>
</protein>
<name>A0AA40BIG7_9PEZI</name>
<dbReference type="RefSeq" id="XP_060303706.1">
    <property type="nucleotide sequence ID" value="XM_060444729.1"/>
</dbReference>
<dbReference type="Proteomes" id="UP001172101">
    <property type="component" value="Unassembled WGS sequence"/>
</dbReference>
<sequence>MAVKQKNRATVKYQLDLAKRLDARRHLQPIFNKKGQELANLRLVYVECGELALFNEQLSARDNKDRQSFEIFPASFIFADNAAAADNTAVTWTGVNSGPATFMMVFSIYLIAGPIIEELRPSMADITSLGMTSKPVARVVASWTAVWNIMSEAPPPYIPERGVTTKSTIQDRGLVITSSGWNTETEQSYCARLAAMIKVFQSDFSDFRHITFHKLPFFNVKAFELLVQQMPNLETVSIQQCLLMDYTKLPSLLRVIAANPRSPGAKHGYIRFDFGPQFFAGPNDPNRKGSYGVTHHVPTFHIPKSVFALVLGCRQVCKMVGFDPLDLHESFFTFVCRLPGPELWAFKARDAVIAWEVEIARGQGPEDEVQLWNRFTADLTAALSGDNVELGNLPRKMRRLQKSAPSIDYRQERQQCTSCRASPPLSLFRYKTRDCYGCQAVQFVNECEDSHFRHWINAATNAYLYPGAKDSTPVYMRGLNPNTPVSRAAETARLEKITQQTSGNLQQPAAAAQQPNYESQSTTAADGGRVHWVVPQSPHENTALQVLINWSTRSCEEEEYSMKLGFWIARHIDNCHRYYKNIEPGKLAPLYPEPVAEGSDNIGASLRRLHYRMHQEFGPVDHSQGGPQREHPAKKPSTLCTTPAGQTVIQPEELFNHGFGWNRKTDEMWGRAFIKRVMNGYQGNKETDPDFIPTGYLHHPRVINELWDVVKNPRREEDRRMVMHEVRMRQNEFDRDVMMWSRGRVENDLHLMWCPGNQSFSNDNAWNGRDPKWESTPHR</sequence>
<proteinExistence type="predicted"/>
<dbReference type="GeneID" id="85327999"/>
<evidence type="ECO:0000313" key="3">
    <source>
        <dbReference type="Proteomes" id="UP001172101"/>
    </source>
</evidence>
<gene>
    <name evidence="2" type="ORF">B0T26DRAFT_746688</name>
</gene>
<dbReference type="EMBL" id="JAUIRO010000001">
    <property type="protein sequence ID" value="KAK0734829.1"/>
    <property type="molecule type" value="Genomic_DNA"/>
</dbReference>
<keyword evidence="3" id="KW-1185">Reference proteome</keyword>
<feature type="region of interest" description="Disordered" evidence="1">
    <location>
        <begin position="500"/>
        <end position="525"/>
    </location>
</feature>
<feature type="region of interest" description="Disordered" evidence="1">
    <location>
        <begin position="618"/>
        <end position="640"/>
    </location>
</feature>
<feature type="compositionally biased region" description="Low complexity" evidence="1">
    <location>
        <begin position="506"/>
        <end position="515"/>
    </location>
</feature>
<organism evidence="2 3">
    <name type="scientific">Lasiosphaeria miniovina</name>
    <dbReference type="NCBI Taxonomy" id="1954250"/>
    <lineage>
        <taxon>Eukaryota</taxon>
        <taxon>Fungi</taxon>
        <taxon>Dikarya</taxon>
        <taxon>Ascomycota</taxon>
        <taxon>Pezizomycotina</taxon>
        <taxon>Sordariomycetes</taxon>
        <taxon>Sordariomycetidae</taxon>
        <taxon>Sordariales</taxon>
        <taxon>Lasiosphaeriaceae</taxon>
        <taxon>Lasiosphaeria</taxon>
    </lineage>
</organism>
<comment type="caution">
    <text evidence="2">The sequence shown here is derived from an EMBL/GenBank/DDBJ whole genome shotgun (WGS) entry which is preliminary data.</text>
</comment>